<dbReference type="PROSITE" id="PS01063">
    <property type="entry name" value="SIGMA70_ECF"/>
    <property type="match status" value="1"/>
</dbReference>
<feature type="domain" description="RNA polymerase sigma-70 region 2" evidence="7">
    <location>
        <begin position="28"/>
        <end position="93"/>
    </location>
</feature>
<dbReference type="EMBL" id="JAVDVX010000002">
    <property type="protein sequence ID" value="MDR7089247.1"/>
    <property type="molecule type" value="Genomic_DNA"/>
</dbReference>
<keyword evidence="2 6" id="KW-0805">Transcription regulation</keyword>
<dbReference type="InterPro" id="IPR000838">
    <property type="entry name" value="RNA_pol_sigma70_ECF_CS"/>
</dbReference>
<dbReference type="InterPro" id="IPR007627">
    <property type="entry name" value="RNA_pol_sigma70_r2"/>
</dbReference>
<name>A0ABU1UVM2_9GAMM</name>
<evidence type="ECO:0000256" key="1">
    <source>
        <dbReference type="ARBA" id="ARBA00010641"/>
    </source>
</evidence>
<comment type="similarity">
    <text evidence="1 6">Belongs to the sigma-70 factor family. ECF subfamily.</text>
</comment>
<dbReference type="PANTHER" id="PTHR43133:SF51">
    <property type="entry name" value="RNA POLYMERASE SIGMA FACTOR"/>
    <property type="match status" value="1"/>
</dbReference>
<evidence type="ECO:0000256" key="2">
    <source>
        <dbReference type="ARBA" id="ARBA00023015"/>
    </source>
</evidence>
<dbReference type="Pfam" id="PF04542">
    <property type="entry name" value="Sigma70_r2"/>
    <property type="match status" value="1"/>
</dbReference>
<dbReference type="InterPro" id="IPR013324">
    <property type="entry name" value="RNA_pol_sigma_r3/r4-like"/>
</dbReference>
<evidence type="ECO:0000313" key="9">
    <source>
        <dbReference type="Proteomes" id="UP001253595"/>
    </source>
</evidence>
<proteinExistence type="inferred from homology"/>
<sequence>MENKADEKDVCAHVKAAQAGDRSAFSKLVQLNQRYLRAFIASRTEYTQDVDDLAQEAFILAYGNLKKIDDPAVFRSWLTGIALNLIRNHRRKHLRSTPHEPDIIQELLDAQQLSGSISTEDTTDFTGLSGCFLMLEPDQQAILRDHYVEGFSVKQLCEKFTVKHSTMTMRLYRCREWLRDCIIKQQQGESE</sequence>
<protein>
    <recommendedName>
        <fullName evidence="6">RNA polymerase sigma factor</fullName>
    </recommendedName>
</protein>
<dbReference type="InterPro" id="IPR036388">
    <property type="entry name" value="WH-like_DNA-bd_sf"/>
</dbReference>
<dbReference type="Proteomes" id="UP001253595">
    <property type="component" value="Unassembled WGS sequence"/>
</dbReference>
<evidence type="ECO:0000256" key="5">
    <source>
        <dbReference type="ARBA" id="ARBA00023163"/>
    </source>
</evidence>
<dbReference type="InterPro" id="IPR014284">
    <property type="entry name" value="RNA_pol_sigma-70_dom"/>
</dbReference>
<evidence type="ECO:0000259" key="7">
    <source>
        <dbReference type="Pfam" id="PF04542"/>
    </source>
</evidence>
<dbReference type="Gene3D" id="1.10.1740.10">
    <property type="match status" value="1"/>
</dbReference>
<dbReference type="Gene3D" id="1.10.10.10">
    <property type="entry name" value="Winged helix-like DNA-binding domain superfamily/Winged helix DNA-binding domain"/>
    <property type="match status" value="1"/>
</dbReference>
<dbReference type="PANTHER" id="PTHR43133">
    <property type="entry name" value="RNA POLYMERASE ECF-TYPE SIGMA FACTO"/>
    <property type="match status" value="1"/>
</dbReference>
<evidence type="ECO:0000256" key="3">
    <source>
        <dbReference type="ARBA" id="ARBA00023082"/>
    </source>
</evidence>
<dbReference type="InterPro" id="IPR013325">
    <property type="entry name" value="RNA_pol_sigma_r2"/>
</dbReference>
<accession>A0ABU1UVM2</accession>
<organism evidence="8 9">
    <name type="scientific">Cellvibrio fibrivorans</name>
    <dbReference type="NCBI Taxonomy" id="126350"/>
    <lineage>
        <taxon>Bacteria</taxon>
        <taxon>Pseudomonadati</taxon>
        <taxon>Pseudomonadota</taxon>
        <taxon>Gammaproteobacteria</taxon>
        <taxon>Cellvibrionales</taxon>
        <taxon>Cellvibrionaceae</taxon>
        <taxon>Cellvibrio</taxon>
    </lineage>
</organism>
<keyword evidence="3 6" id="KW-0731">Sigma factor</keyword>
<dbReference type="RefSeq" id="WP_310070116.1">
    <property type="nucleotide sequence ID" value="NZ_JAVDVX010000002.1"/>
</dbReference>
<keyword evidence="4 6" id="KW-0238">DNA-binding</keyword>
<evidence type="ECO:0000256" key="4">
    <source>
        <dbReference type="ARBA" id="ARBA00023125"/>
    </source>
</evidence>
<dbReference type="NCBIfam" id="TIGR02937">
    <property type="entry name" value="sigma70-ECF"/>
    <property type="match status" value="1"/>
</dbReference>
<evidence type="ECO:0000256" key="6">
    <source>
        <dbReference type="RuleBase" id="RU000716"/>
    </source>
</evidence>
<keyword evidence="5 6" id="KW-0804">Transcription</keyword>
<comment type="caution">
    <text evidence="8">The sequence shown here is derived from an EMBL/GenBank/DDBJ whole genome shotgun (WGS) entry which is preliminary data.</text>
</comment>
<keyword evidence="9" id="KW-1185">Reference proteome</keyword>
<dbReference type="InterPro" id="IPR039425">
    <property type="entry name" value="RNA_pol_sigma-70-like"/>
</dbReference>
<dbReference type="SUPFAM" id="SSF88659">
    <property type="entry name" value="Sigma3 and sigma4 domains of RNA polymerase sigma factors"/>
    <property type="match status" value="1"/>
</dbReference>
<dbReference type="SUPFAM" id="SSF88946">
    <property type="entry name" value="Sigma2 domain of RNA polymerase sigma factors"/>
    <property type="match status" value="1"/>
</dbReference>
<evidence type="ECO:0000313" key="8">
    <source>
        <dbReference type="EMBL" id="MDR7089247.1"/>
    </source>
</evidence>
<gene>
    <name evidence="8" type="ORF">J2X05_001253</name>
</gene>
<reference evidence="8 9" key="1">
    <citation type="submission" date="2023-07" db="EMBL/GenBank/DDBJ databases">
        <title>Sorghum-associated microbial communities from plants grown in Nebraska, USA.</title>
        <authorList>
            <person name="Schachtman D."/>
        </authorList>
    </citation>
    <scope>NUCLEOTIDE SEQUENCE [LARGE SCALE GENOMIC DNA]</scope>
    <source>
        <strain evidence="8 9">BE190</strain>
    </source>
</reference>